<dbReference type="EMBL" id="HACM01011288">
    <property type="protein sequence ID" value="CRZ11730.1"/>
    <property type="molecule type" value="Transcribed_RNA"/>
</dbReference>
<dbReference type="SUPFAM" id="SSF52540">
    <property type="entry name" value="P-loop containing nucleoside triphosphate hydrolases"/>
    <property type="match status" value="1"/>
</dbReference>
<proteinExistence type="predicted"/>
<dbReference type="PANTHER" id="PTHR47978">
    <property type="match status" value="1"/>
</dbReference>
<dbReference type="InterPro" id="IPR001806">
    <property type="entry name" value="Small_GTPase"/>
</dbReference>
<dbReference type="Pfam" id="PF00071">
    <property type="entry name" value="Ras"/>
    <property type="match status" value="1"/>
</dbReference>
<dbReference type="NCBIfam" id="TIGR00231">
    <property type="entry name" value="small_GTP"/>
    <property type="match status" value="1"/>
</dbReference>
<name>A0A0H5RBX1_9EUKA</name>
<organism evidence="2">
    <name type="scientific">Spongospora subterranea</name>
    <dbReference type="NCBI Taxonomy" id="70186"/>
    <lineage>
        <taxon>Eukaryota</taxon>
        <taxon>Sar</taxon>
        <taxon>Rhizaria</taxon>
        <taxon>Endomyxa</taxon>
        <taxon>Phytomyxea</taxon>
        <taxon>Plasmodiophorida</taxon>
        <taxon>Plasmodiophoridae</taxon>
        <taxon>Spongospora</taxon>
    </lineage>
</organism>
<reference evidence="2" key="1">
    <citation type="submission" date="2015-04" db="EMBL/GenBank/DDBJ databases">
        <title>The genome sequence of the plant pathogenic Rhizarian Plasmodiophora brassicae reveals insights in its biotrophic life cycle and the origin of chitin synthesis.</title>
        <authorList>
            <person name="Schwelm A."/>
            <person name="Fogelqvist J."/>
            <person name="Knaust A."/>
            <person name="Julke S."/>
            <person name="Lilja T."/>
            <person name="Dhandapani V."/>
            <person name="Bonilla-Rosso G."/>
            <person name="Karlsson M."/>
            <person name="Shevchenko A."/>
            <person name="Choi S.R."/>
            <person name="Kim H.G."/>
            <person name="Park J.Y."/>
            <person name="Lim Y.P."/>
            <person name="Ludwig-Muller J."/>
            <person name="Dixelius C."/>
        </authorList>
    </citation>
    <scope>NUCLEOTIDE SEQUENCE</scope>
    <source>
        <tissue evidence="2">Potato root galls</tissue>
    </source>
</reference>
<dbReference type="SMART" id="SM00176">
    <property type="entry name" value="RAN"/>
    <property type="match status" value="1"/>
</dbReference>
<dbReference type="SMART" id="SM00175">
    <property type="entry name" value="RAB"/>
    <property type="match status" value="1"/>
</dbReference>
<accession>A0A0H5RBX1</accession>
<dbReference type="PRINTS" id="PR00449">
    <property type="entry name" value="RASTRNSFRMNG"/>
</dbReference>
<dbReference type="PROSITE" id="PS51419">
    <property type="entry name" value="RAB"/>
    <property type="match status" value="1"/>
</dbReference>
<sequence length="213" mass="24085">MATQPDPDLKLILLGDSAVGKTKLVERFLMDNYQPQQLSTYALTVFRHTAHHEGKPVSVEFWDTAGQERFTSMHPSYYYGAHLCILAFDVTRKVTYQNLNAWYKELRQYRPNIPVIVVANKIDADYKVTDKKFAFAVKRKLPFYFCSASDGTNVVALFNEAIRLAIESKNKPSGDFVDDVLETMAYFEGKSKDTMKSGASTDTGIDKLSESLV</sequence>
<dbReference type="AlphaFoldDB" id="A0A0H5RBX1"/>
<dbReference type="GO" id="GO:0005525">
    <property type="term" value="F:GTP binding"/>
    <property type="evidence" value="ECO:0007669"/>
    <property type="project" value="InterPro"/>
</dbReference>
<dbReference type="InterPro" id="IPR027417">
    <property type="entry name" value="P-loop_NTPase"/>
</dbReference>
<dbReference type="PROSITE" id="PS51420">
    <property type="entry name" value="RHO"/>
    <property type="match status" value="1"/>
</dbReference>
<evidence type="ECO:0000256" key="1">
    <source>
        <dbReference type="ARBA" id="ARBA00022741"/>
    </source>
</evidence>
<dbReference type="Gene3D" id="3.40.50.300">
    <property type="entry name" value="P-loop containing nucleotide triphosphate hydrolases"/>
    <property type="match status" value="1"/>
</dbReference>
<dbReference type="SMART" id="SM00173">
    <property type="entry name" value="RAS"/>
    <property type="match status" value="1"/>
</dbReference>
<protein>
    <submittedName>
        <fullName evidence="2">Uncharacterized protein</fullName>
    </submittedName>
</protein>
<keyword evidence="1" id="KW-0547">Nucleotide-binding</keyword>
<dbReference type="GO" id="GO:0003924">
    <property type="term" value="F:GTPase activity"/>
    <property type="evidence" value="ECO:0007669"/>
    <property type="project" value="InterPro"/>
</dbReference>
<dbReference type="InterPro" id="IPR005225">
    <property type="entry name" value="Small_GTP-bd"/>
</dbReference>
<dbReference type="FunFam" id="3.40.50.300:FF:001329">
    <property type="entry name" value="Small GTP-binding protein, putative"/>
    <property type="match status" value="1"/>
</dbReference>
<evidence type="ECO:0000313" key="2">
    <source>
        <dbReference type="EMBL" id="CRZ11730.1"/>
    </source>
</evidence>
<dbReference type="SMART" id="SM00174">
    <property type="entry name" value="RHO"/>
    <property type="match status" value="1"/>
</dbReference>